<gene>
    <name evidence="5" type="ORF">Q0590_25550</name>
</gene>
<evidence type="ECO:0000256" key="2">
    <source>
        <dbReference type="ARBA" id="ARBA00022801"/>
    </source>
</evidence>
<keyword evidence="3" id="KW-0326">Glycosidase</keyword>
<comment type="similarity">
    <text evidence="1">Belongs to the glycosyl hydrolase 39 family.</text>
</comment>
<sequence>MKNKIIFFQSFPDIRKLLLICLLSIFCWAISPSFVYAQRIDTSANRVKTDFNIPFKRIGSIKPRTTHEIKSSNWILGCETLDRDMADYEQYKEYIAPLGIKRLRMQAGWAKTEKVKGKYEWAWLDKIIDDAVKRSFQPWLETSYGNTIYPNGGGVNLSAGVPQSPEALAAWDKWVEALVKRYKDKVKDWEVWNEPNFGDNTINTPEMVADLNIRTAQIIKRIQPDAKISGLSMGHIDLQYADAFFKILHDKGKMSLFDNMTYHDYVYNPDANNGHVAELRRVLDTYAPDVKLRQGENGCPSTGGFGRGALGDYAWSELTQAKWNTRRMLANLGHDIECSILGIIDINYPAVNSPISKLNVKGIIESDSTKRAIRPKMAYYAMQHVTSVFDHSLRRIKQVHPTYNPNAVAAKGEVKYNKSTDRSLAVYGYSHQTTGKQLFSIWVDEYIPTDSNQTRDISFTFINGNFDQPVYVDILTGGVYEIPANQWSKDGSKYTFKNIPVYDAPVLIADKSLLSIR</sequence>
<comment type="caution">
    <text evidence="5">The sequence shown here is derived from an EMBL/GenBank/DDBJ whole genome shotgun (WGS) entry which is preliminary data.</text>
</comment>
<evidence type="ECO:0000256" key="1">
    <source>
        <dbReference type="ARBA" id="ARBA00008875"/>
    </source>
</evidence>
<evidence type="ECO:0000313" key="6">
    <source>
        <dbReference type="Proteomes" id="UP001168528"/>
    </source>
</evidence>
<dbReference type="InterPro" id="IPR051923">
    <property type="entry name" value="Glycosyl_Hydrolase_39"/>
</dbReference>
<organism evidence="5 6">
    <name type="scientific">Rhodocytophaga aerolata</name>
    <dbReference type="NCBI Taxonomy" id="455078"/>
    <lineage>
        <taxon>Bacteria</taxon>
        <taxon>Pseudomonadati</taxon>
        <taxon>Bacteroidota</taxon>
        <taxon>Cytophagia</taxon>
        <taxon>Cytophagales</taxon>
        <taxon>Rhodocytophagaceae</taxon>
        <taxon>Rhodocytophaga</taxon>
    </lineage>
</organism>
<keyword evidence="6" id="KW-1185">Reference proteome</keyword>
<dbReference type="Pfam" id="PF01229">
    <property type="entry name" value="Glyco_hydro_39"/>
    <property type="match status" value="1"/>
</dbReference>
<dbReference type="Gene3D" id="3.20.20.80">
    <property type="entry name" value="Glycosidases"/>
    <property type="match status" value="1"/>
</dbReference>
<dbReference type="RefSeq" id="WP_302040472.1">
    <property type="nucleotide sequence ID" value="NZ_JAUKPO010000021.1"/>
</dbReference>
<feature type="domain" description="Glycosyl hydrolases family 39 N-terminal catalytic" evidence="4">
    <location>
        <begin position="78"/>
        <end position="238"/>
    </location>
</feature>
<dbReference type="PANTHER" id="PTHR12631">
    <property type="entry name" value="ALPHA-L-IDURONIDASE"/>
    <property type="match status" value="1"/>
</dbReference>
<evidence type="ECO:0000313" key="5">
    <source>
        <dbReference type="EMBL" id="MDO1449668.1"/>
    </source>
</evidence>
<dbReference type="InterPro" id="IPR017853">
    <property type="entry name" value="GH"/>
</dbReference>
<proteinExistence type="inferred from homology"/>
<reference evidence="5" key="1">
    <citation type="submission" date="2023-07" db="EMBL/GenBank/DDBJ databases">
        <title>The genome sequence of Rhodocytophaga aerolata KACC 12507.</title>
        <authorList>
            <person name="Zhang X."/>
        </authorList>
    </citation>
    <scope>NUCLEOTIDE SEQUENCE</scope>
    <source>
        <strain evidence="5">KACC 12507</strain>
    </source>
</reference>
<dbReference type="EMBL" id="JAUKPO010000021">
    <property type="protein sequence ID" value="MDO1449668.1"/>
    <property type="molecule type" value="Genomic_DNA"/>
</dbReference>
<keyword evidence="2" id="KW-0378">Hydrolase</keyword>
<name>A0ABT8REQ4_9BACT</name>
<dbReference type="PANTHER" id="PTHR12631:SF10">
    <property type="entry name" value="BETA-XYLOSIDASE-LIKE PROTEIN-RELATED"/>
    <property type="match status" value="1"/>
</dbReference>
<evidence type="ECO:0000259" key="4">
    <source>
        <dbReference type="Pfam" id="PF01229"/>
    </source>
</evidence>
<accession>A0ABT8REQ4</accession>
<protein>
    <recommendedName>
        <fullName evidence="4">Glycosyl hydrolases family 39 N-terminal catalytic domain-containing protein</fullName>
    </recommendedName>
</protein>
<dbReference type="SUPFAM" id="SSF51445">
    <property type="entry name" value="(Trans)glycosidases"/>
    <property type="match status" value="1"/>
</dbReference>
<dbReference type="InterPro" id="IPR049166">
    <property type="entry name" value="GH39_cat"/>
</dbReference>
<dbReference type="Proteomes" id="UP001168528">
    <property type="component" value="Unassembled WGS sequence"/>
</dbReference>
<evidence type="ECO:0000256" key="3">
    <source>
        <dbReference type="ARBA" id="ARBA00023295"/>
    </source>
</evidence>